<dbReference type="CDD" id="cd04301">
    <property type="entry name" value="NAT_SF"/>
    <property type="match status" value="1"/>
</dbReference>
<accession>A0A848MEP0</accession>
<dbReference type="Pfam" id="PF13527">
    <property type="entry name" value="Acetyltransf_9"/>
    <property type="match status" value="1"/>
</dbReference>
<dbReference type="InterPro" id="IPR025559">
    <property type="entry name" value="Eis_dom"/>
</dbReference>
<dbReference type="Proteomes" id="UP000565468">
    <property type="component" value="Unassembled WGS sequence"/>
</dbReference>
<dbReference type="InterPro" id="IPR016181">
    <property type="entry name" value="Acyl_CoA_acyltransferase"/>
</dbReference>
<evidence type="ECO:0000313" key="3">
    <source>
        <dbReference type="Proteomes" id="UP000565468"/>
    </source>
</evidence>
<dbReference type="Pfam" id="PF13530">
    <property type="entry name" value="SCP2_2"/>
    <property type="match status" value="1"/>
</dbReference>
<dbReference type="SUPFAM" id="SSF55718">
    <property type="entry name" value="SCP-like"/>
    <property type="match status" value="1"/>
</dbReference>
<dbReference type="Gene3D" id="3.30.1050.10">
    <property type="entry name" value="SCP2 sterol-binding domain"/>
    <property type="match status" value="1"/>
</dbReference>
<dbReference type="InterPro" id="IPR000182">
    <property type="entry name" value="GNAT_dom"/>
</dbReference>
<proteinExistence type="predicted"/>
<feature type="domain" description="N-acetyltransferase" evidence="1">
    <location>
        <begin position="1"/>
        <end position="147"/>
    </location>
</feature>
<organism evidence="2 3">
    <name type="scientific">Paenibacillus lemnae</name>
    <dbReference type="NCBI Taxonomy" id="1330551"/>
    <lineage>
        <taxon>Bacteria</taxon>
        <taxon>Bacillati</taxon>
        <taxon>Bacillota</taxon>
        <taxon>Bacilli</taxon>
        <taxon>Bacillales</taxon>
        <taxon>Paenibacillaceae</taxon>
        <taxon>Paenibacillus</taxon>
    </lineage>
</organism>
<protein>
    <submittedName>
        <fullName evidence="2">GNAT family N-acetyltransferase</fullName>
    </submittedName>
</protein>
<dbReference type="InterPro" id="IPR051554">
    <property type="entry name" value="Acetyltransferase_Eis"/>
</dbReference>
<dbReference type="InterPro" id="IPR041380">
    <property type="entry name" value="Acetyltransf_17"/>
</dbReference>
<dbReference type="PROSITE" id="PS51186">
    <property type="entry name" value="GNAT"/>
    <property type="match status" value="1"/>
</dbReference>
<name>A0A848MEP0_PAELE</name>
<sequence>MVIRNLHMDEFDKSSSLSEYAFHYTLTEKQKEEGRKNFKPEQYWGAFEDNQLQAKLTILPCQIHLHGKQLNMGGIAGVATWPENRRKGHVAKLLTHALQHMKHEGQTVSFLHPFSIPFYRKFGWELFTDYKKYTITVNQFPPKTAVPGSVVREVRDIKQLDNVYTQFASHYNGTLVRDTEWWNKTLNGTTYIAMYYSESGAAEGYVMYELKDKELVCDEFVYLNEMARLALWTYFANHDSRIEQVTLTMVPGDDQLPFMLPDPRIKQENVPYFMARIVDVDAFLKQYAFKCDSAAEVSIRVKDDAAPWNNGIWIVNVAPEQSVEVRQMATSEDDNFNADITLDIGILSAILMGYRQPVDLLAIGKLNGDPQKVHLLQSMIPAAQPMLMDFF</sequence>
<keyword evidence="3" id="KW-1185">Reference proteome</keyword>
<evidence type="ECO:0000259" key="1">
    <source>
        <dbReference type="PROSITE" id="PS51186"/>
    </source>
</evidence>
<evidence type="ECO:0000313" key="2">
    <source>
        <dbReference type="EMBL" id="NMO97864.1"/>
    </source>
</evidence>
<dbReference type="PANTHER" id="PTHR37817:SF1">
    <property type="entry name" value="N-ACETYLTRANSFERASE EIS"/>
    <property type="match status" value="1"/>
</dbReference>
<dbReference type="AlphaFoldDB" id="A0A848MEP0"/>
<reference evidence="2 3" key="1">
    <citation type="submission" date="2020-04" db="EMBL/GenBank/DDBJ databases">
        <title>Paenibacillus algicola sp. nov., a novel marine bacterium producing alginate lyase.</title>
        <authorList>
            <person name="Huang H."/>
        </authorList>
    </citation>
    <scope>NUCLEOTIDE SEQUENCE [LARGE SCALE GENOMIC DNA]</scope>
    <source>
        <strain evidence="2 3">L7-75</strain>
    </source>
</reference>
<keyword evidence="2" id="KW-0808">Transferase</keyword>
<dbReference type="EMBL" id="JABBPN010000024">
    <property type="protein sequence ID" value="NMO97864.1"/>
    <property type="molecule type" value="Genomic_DNA"/>
</dbReference>
<dbReference type="Gene3D" id="3.40.630.30">
    <property type="match status" value="2"/>
</dbReference>
<dbReference type="GO" id="GO:0030649">
    <property type="term" value="P:aminoglycoside antibiotic catabolic process"/>
    <property type="evidence" value="ECO:0007669"/>
    <property type="project" value="TreeGrafter"/>
</dbReference>
<dbReference type="PANTHER" id="PTHR37817">
    <property type="entry name" value="N-ACETYLTRANSFERASE EIS"/>
    <property type="match status" value="1"/>
</dbReference>
<comment type="caution">
    <text evidence="2">The sequence shown here is derived from an EMBL/GenBank/DDBJ whole genome shotgun (WGS) entry which is preliminary data.</text>
</comment>
<dbReference type="GO" id="GO:0034069">
    <property type="term" value="F:aminoglycoside N-acetyltransferase activity"/>
    <property type="evidence" value="ECO:0007669"/>
    <property type="project" value="TreeGrafter"/>
</dbReference>
<dbReference type="InterPro" id="IPR036527">
    <property type="entry name" value="SCP2_sterol-bd_dom_sf"/>
</dbReference>
<dbReference type="SUPFAM" id="SSF55729">
    <property type="entry name" value="Acyl-CoA N-acyltransferases (Nat)"/>
    <property type="match status" value="1"/>
</dbReference>
<dbReference type="Pfam" id="PF17668">
    <property type="entry name" value="Acetyltransf_17"/>
    <property type="match status" value="1"/>
</dbReference>
<gene>
    <name evidence="2" type="ORF">HII30_19050</name>
</gene>
<dbReference type="RefSeq" id="WP_169506635.1">
    <property type="nucleotide sequence ID" value="NZ_JABBPN010000024.1"/>
</dbReference>